<dbReference type="Proteomes" id="UP001237642">
    <property type="component" value="Unassembled WGS sequence"/>
</dbReference>
<evidence type="ECO:0000313" key="2">
    <source>
        <dbReference type="Proteomes" id="UP001237642"/>
    </source>
</evidence>
<reference evidence="1" key="1">
    <citation type="submission" date="2023-02" db="EMBL/GenBank/DDBJ databases">
        <title>Genome of toxic invasive species Heracleum sosnowskyi carries increased number of genes despite the absence of recent whole-genome duplications.</title>
        <authorList>
            <person name="Schelkunov M."/>
            <person name="Shtratnikova V."/>
            <person name="Makarenko M."/>
            <person name="Klepikova A."/>
            <person name="Omelchenko D."/>
            <person name="Novikova G."/>
            <person name="Obukhova E."/>
            <person name="Bogdanov V."/>
            <person name="Penin A."/>
            <person name="Logacheva M."/>
        </authorList>
    </citation>
    <scope>NUCLEOTIDE SEQUENCE</scope>
    <source>
        <strain evidence="1">Hsosn_3</strain>
        <tissue evidence="1">Leaf</tissue>
    </source>
</reference>
<evidence type="ECO:0000313" key="1">
    <source>
        <dbReference type="EMBL" id="KAK1384213.1"/>
    </source>
</evidence>
<gene>
    <name evidence="1" type="ORF">POM88_021948</name>
</gene>
<sequence length="129" mass="14284">MEVPAKFDADYGEQIPLNVNLNFPNGRQFNVLYMKNDGCFENVGFMLRELNCKHNLILVFSYNGNGNFLLCNFGDGLTEIEYGTLRGSARATVYLQDADVDSDGDSEGVVAEDGAGIVEIFNGQNEIER</sequence>
<reference evidence="1" key="2">
    <citation type="submission" date="2023-05" db="EMBL/GenBank/DDBJ databases">
        <authorList>
            <person name="Schelkunov M.I."/>
        </authorList>
    </citation>
    <scope>NUCLEOTIDE SEQUENCE</scope>
    <source>
        <strain evidence="1">Hsosn_3</strain>
        <tissue evidence="1">Leaf</tissue>
    </source>
</reference>
<dbReference type="EMBL" id="JAUIZM010000005">
    <property type="protein sequence ID" value="KAK1384213.1"/>
    <property type="molecule type" value="Genomic_DNA"/>
</dbReference>
<keyword evidence="2" id="KW-1185">Reference proteome</keyword>
<proteinExistence type="predicted"/>
<comment type="caution">
    <text evidence="1">The sequence shown here is derived from an EMBL/GenBank/DDBJ whole genome shotgun (WGS) entry which is preliminary data.</text>
</comment>
<organism evidence="1 2">
    <name type="scientific">Heracleum sosnowskyi</name>
    <dbReference type="NCBI Taxonomy" id="360622"/>
    <lineage>
        <taxon>Eukaryota</taxon>
        <taxon>Viridiplantae</taxon>
        <taxon>Streptophyta</taxon>
        <taxon>Embryophyta</taxon>
        <taxon>Tracheophyta</taxon>
        <taxon>Spermatophyta</taxon>
        <taxon>Magnoliopsida</taxon>
        <taxon>eudicotyledons</taxon>
        <taxon>Gunneridae</taxon>
        <taxon>Pentapetalae</taxon>
        <taxon>asterids</taxon>
        <taxon>campanulids</taxon>
        <taxon>Apiales</taxon>
        <taxon>Apiaceae</taxon>
        <taxon>Apioideae</taxon>
        <taxon>apioid superclade</taxon>
        <taxon>Tordylieae</taxon>
        <taxon>Tordyliinae</taxon>
        <taxon>Heracleum</taxon>
    </lineage>
</organism>
<accession>A0AAD8MUB2</accession>
<dbReference type="AlphaFoldDB" id="A0AAD8MUB2"/>
<protein>
    <submittedName>
        <fullName evidence="1">Uncharacterized protein</fullName>
    </submittedName>
</protein>
<name>A0AAD8MUB2_9APIA</name>